<dbReference type="RefSeq" id="WP_057632526.1">
    <property type="nucleotide sequence ID" value="NZ_LDJI01000009.1"/>
</dbReference>
<keyword evidence="2" id="KW-1185">Reference proteome</keyword>
<dbReference type="Proteomes" id="UP000050864">
    <property type="component" value="Unassembled WGS sequence"/>
</dbReference>
<protein>
    <recommendedName>
        <fullName evidence="3">N-acetyltransferase domain-containing protein</fullName>
    </recommendedName>
</protein>
<dbReference type="PATRIC" id="fig|405444.3.peg.3703"/>
<evidence type="ECO:0000313" key="1">
    <source>
        <dbReference type="EMBL" id="KRG65167.1"/>
    </source>
</evidence>
<dbReference type="EMBL" id="LDJI01000009">
    <property type="protein sequence ID" value="KRG65167.1"/>
    <property type="molecule type" value="Genomic_DNA"/>
</dbReference>
<organism evidence="1 2">
    <name type="scientific">Stenotrophomonas humi</name>
    <dbReference type="NCBI Taxonomy" id="405444"/>
    <lineage>
        <taxon>Bacteria</taxon>
        <taxon>Pseudomonadati</taxon>
        <taxon>Pseudomonadota</taxon>
        <taxon>Gammaproteobacteria</taxon>
        <taxon>Lysobacterales</taxon>
        <taxon>Lysobacteraceae</taxon>
        <taxon>Stenotrophomonas</taxon>
    </lineage>
</organism>
<evidence type="ECO:0008006" key="3">
    <source>
        <dbReference type="Google" id="ProtNLM"/>
    </source>
</evidence>
<accession>A0A0R0C636</accession>
<evidence type="ECO:0000313" key="2">
    <source>
        <dbReference type="Proteomes" id="UP000050864"/>
    </source>
</evidence>
<proteinExistence type="predicted"/>
<reference evidence="1 2" key="1">
    <citation type="submission" date="2015-05" db="EMBL/GenBank/DDBJ databases">
        <title>Genome sequencing and analysis of members of genus Stenotrophomonas.</title>
        <authorList>
            <person name="Patil P.P."/>
            <person name="Midha S."/>
            <person name="Patil P.B."/>
        </authorList>
    </citation>
    <scope>NUCLEOTIDE SEQUENCE [LARGE SCALE GENOMIC DNA]</scope>
    <source>
        <strain evidence="1 2">DSM 18929</strain>
    </source>
</reference>
<dbReference type="AlphaFoldDB" id="A0A0R0C636"/>
<sequence length="152" mass="17183">MKTATGPEFLESVANHPDVYRAVSWKGCGPIRLGDHWAECIGLEFGDRGGFIYHRQAAGVYEVHTLFLPHTKNAAQFARQSLAYMFGEQSADLILTQIAVDLPHVRRFALKQGFTKFHEIHNGWERDSGPVDVEFFELSREAFKCLQQQSSA</sequence>
<name>A0A0R0C636_9GAMM</name>
<dbReference type="OrthoDB" id="6059101at2"/>
<comment type="caution">
    <text evidence="1">The sequence shown here is derived from an EMBL/GenBank/DDBJ whole genome shotgun (WGS) entry which is preliminary data.</text>
</comment>
<gene>
    <name evidence="1" type="ORF">ABB26_04965</name>
</gene>